<organism evidence="2">
    <name type="scientific">Brassica napus</name>
    <name type="common">Rape</name>
    <dbReference type="NCBI Taxonomy" id="3708"/>
    <lineage>
        <taxon>Eukaryota</taxon>
        <taxon>Viridiplantae</taxon>
        <taxon>Streptophyta</taxon>
        <taxon>Embryophyta</taxon>
        <taxon>Tracheophyta</taxon>
        <taxon>Spermatophyta</taxon>
        <taxon>Magnoliopsida</taxon>
        <taxon>eudicotyledons</taxon>
        <taxon>Gunneridae</taxon>
        <taxon>Pentapetalae</taxon>
        <taxon>rosids</taxon>
        <taxon>malvids</taxon>
        <taxon>Brassicales</taxon>
        <taxon>Brassicaceae</taxon>
        <taxon>Brassiceae</taxon>
        <taxon>Brassica</taxon>
    </lineage>
</organism>
<protein>
    <submittedName>
        <fullName evidence="2">(rape) hypothetical protein</fullName>
    </submittedName>
</protein>
<proteinExistence type="predicted"/>
<keyword evidence="1" id="KW-1133">Transmembrane helix</keyword>
<gene>
    <name evidence="2" type="ORF">DARMORV10_A07P28270.1</name>
</gene>
<keyword evidence="1" id="KW-0812">Transmembrane</keyword>
<feature type="transmembrane region" description="Helical" evidence="1">
    <location>
        <begin position="24"/>
        <end position="45"/>
    </location>
</feature>
<dbReference type="AlphaFoldDB" id="A0A816Z6T9"/>
<reference evidence="2" key="1">
    <citation type="submission" date="2021-01" db="EMBL/GenBank/DDBJ databases">
        <authorList>
            <consortium name="Genoscope - CEA"/>
            <person name="William W."/>
        </authorList>
    </citation>
    <scope>NUCLEOTIDE SEQUENCE</scope>
</reference>
<sequence>MRSEGFFDFYLFFFLPVDVKSSILSEWCPGFSIYLFVVIIAALYHHHRHHSHQQLHLFFFFFSFAVCFSYCCCFYWVIAMIAM</sequence>
<dbReference type="EMBL" id="HG994361">
    <property type="protein sequence ID" value="CAF2180028.1"/>
    <property type="molecule type" value="Genomic_DNA"/>
</dbReference>
<evidence type="ECO:0000313" key="2">
    <source>
        <dbReference type="EMBL" id="CAF2180028.1"/>
    </source>
</evidence>
<accession>A0A816Z6T9</accession>
<keyword evidence="1" id="KW-0472">Membrane</keyword>
<feature type="transmembrane region" description="Helical" evidence="1">
    <location>
        <begin position="57"/>
        <end position="78"/>
    </location>
</feature>
<dbReference type="Proteomes" id="UP001295469">
    <property type="component" value="Chromosome A07"/>
</dbReference>
<evidence type="ECO:0000256" key="1">
    <source>
        <dbReference type="SAM" id="Phobius"/>
    </source>
</evidence>
<name>A0A816Z6T9_BRANA</name>